<keyword evidence="3" id="KW-0812">Transmembrane</keyword>
<keyword evidence="3" id="KW-1133">Transmembrane helix</keyword>
<dbReference type="Pfam" id="PF10145">
    <property type="entry name" value="PhageMin_Tail"/>
    <property type="match status" value="1"/>
</dbReference>
<dbReference type="EMBL" id="JAEEGA010000002">
    <property type="protein sequence ID" value="MBP1040363.1"/>
    <property type="molecule type" value="Genomic_DNA"/>
</dbReference>
<feature type="domain" description="Phage tail tape measure protein" evidence="4">
    <location>
        <begin position="203"/>
        <end position="405"/>
    </location>
</feature>
<accession>A0A940SVI7</accession>
<keyword evidence="2" id="KW-0175">Coiled coil</keyword>
<evidence type="ECO:0000256" key="3">
    <source>
        <dbReference type="SAM" id="Phobius"/>
    </source>
</evidence>
<evidence type="ECO:0000256" key="2">
    <source>
        <dbReference type="SAM" id="Coils"/>
    </source>
</evidence>
<sequence length="1429" mass="153380">MASGSLGVLSAKVALDTVDFSKNLTAMKRELKIAKSETELASKGVIGFGQSTKTGAAQLEGLTKQINLQKQTLDTYDAKMKTAIETKGRDSQAAQKAALDYNKTALEIQKLEAEYKQLSATMAYNSSGYKTVGEGLENIGSKAQAAGDGMISAGKKWSVAGAAVAGVAIAGAKAAIDYQHSFSDVTKTVDGTAEELDNLSNGIRKMATEIPVSAKELAQLAATAGQLGIETPNIEKFTRTIADMGVATNLAGEEGAATMAKFGNVTKMSQTDFDRLGSSIVELGNNFSTTEADIMNMAMRLGAAGTQINMNQADILGMATALSSVGLEAEAGGSAFSKLMINMQLAVEKGTGSFSELGEMAGSVGLTLDEVGQIVGKGGKDLKGLAESLGMTSSDFKKMYKEADKSKTSLEDFANVAGMSSEQFSKAFKEDATGAIEAFIKGLANADETGQSAIMMLDNMNIKEVRLRDSLLRAANASDKVGEAVTMSNNAWSENTALTKEAETKYGTTANQIEIAKNKINDLAISFGNELLPVIADALEQSAPLIEWLKGMIQGFADASPESKKFALALGAIAIAGGPVLIMIGSLTKGFGSLSVGAGKAIQWLGKGKFGLLELGGATKVAEAGVGALNVATAGATVGTSGFATALIAAAPWVLGITAVVGAGVAVWKLWGEEAYNSAERTKRWGVDVGGVTDQTLTTIKENTQKATGQFDLLAEGFNGNSEAMASNFAKIGDTIEQSLIKKIEGLDTLIKELPASIDSSLKESIELEKANAESSLEIIQQNNDRIADIRKKASDDNRELNISEARIIQDLAKNTTQAYVETLDLSAAEKKKVLSAMTGDVANASEEEAKLWLQSLGKQRQAAAEHMTVSRQEKEKYLEDLGYNLDGEFAQKFIKAWDDINRTTVDGFDNQMATILQKYPELMNEVLLSNGQLISATDQSAGYMIASNREILESANDMADRLAKNAEKNAQTLAWTADEFGKSGKQAAQTWNNLELIDKEGNIKTNAREIVTEATKDTNTWNQMRLVIHDANLDSNAKLIIGEAAIANGWWDGMAWDDKAAILNSNTSEVVIKALRDAGTWNELSLEDKTALLYSNTPEIMAETMFNLGLWDSYNPLIKDLRAENYELFQVLSSSEEMLGKYNAIPIELKQLISDDSGSTPTVKQAEKALKDFSDLPIDIKTLLSDNTDVMSKLRVAQSTLETYIGTTPDTKTLQMLSDLSGYYDYVNAMSNVHDKTVTVRTVYFAENINDAPPGAMVATREKGTPYHYGGGMIVNDQKGALHREAVRFPGANWFIPQGRDVFIPHAPAGTQVMPAGLTKAMFPNYEGGVGIDQSLVRNLQNSMIPFKQPQEFTTISQESLHSGTERILAQLISEMKSIKQSIAGGKGERNLRGLFEGANFNWSGTEDIRKFMQDMAFVMDTEGRRLE</sequence>
<evidence type="ECO:0000313" key="6">
    <source>
        <dbReference type="Proteomes" id="UP000674938"/>
    </source>
</evidence>
<dbReference type="InterPro" id="IPR010090">
    <property type="entry name" value="Phage_tape_meas"/>
</dbReference>
<proteinExistence type="predicted"/>
<organism evidence="5 6">
    <name type="scientific">Vagococcus allomyrinae</name>
    <dbReference type="NCBI Taxonomy" id="2794353"/>
    <lineage>
        <taxon>Bacteria</taxon>
        <taxon>Bacillati</taxon>
        <taxon>Bacillota</taxon>
        <taxon>Bacilli</taxon>
        <taxon>Lactobacillales</taxon>
        <taxon>Enterococcaceae</taxon>
        <taxon>Vagococcus</taxon>
    </lineage>
</organism>
<feature type="transmembrane region" description="Helical" evidence="3">
    <location>
        <begin position="646"/>
        <end position="671"/>
    </location>
</feature>
<name>A0A940SVI7_9ENTE</name>
<keyword evidence="6" id="KW-1185">Reference proteome</keyword>
<gene>
    <name evidence="5" type="ORF">I6N95_04980</name>
</gene>
<reference evidence="5" key="1">
    <citation type="submission" date="2020-12" db="EMBL/GenBank/DDBJ databases">
        <title>Vagococcus allomyrinae sp. nov. and Enterococcus lavae sp. nov., isolated from the larvae of Allomyrina dichotoma.</title>
        <authorList>
            <person name="Lee S.D."/>
        </authorList>
    </citation>
    <scope>NUCLEOTIDE SEQUENCE</scope>
    <source>
        <strain evidence="5">BWB3-3</strain>
    </source>
</reference>
<dbReference type="RefSeq" id="WP_209525254.1">
    <property type="nucleotide sequence ID" value="NZ_JAEEGA010000002.1"/>
</dbReference>
<evidence type="ECO:0000259" key="4">
    <source>
        <dbReference type="Pfam" id="PF10145"/>
    </source>
</evidence>
<dbReference type="NCBIfam" id="TIGR01760">
    <property type="entry name" value="tape_meas_TP901"/>
    <property type="match status" value="1"/>
</dbReference>
<dbReference type="PANTHER" id="PTHR37813">
    <property type="entry name" value="FELS-2 PROPHAGE PROTEIN"/>
    <property type="match status" value="1"/>
</dbReference>
<feature type="coiled-coil region" evidence="2">
    <location>
        <begin position="59"/>
        <end position="121"/>
    </location>
</feature>
<evidence type="ECO:0000313" key="5">
    <source>
        <dbReference type="EMBL" id="MBP1040363.1"/>
    </source>
</evidence>
<protein>
    <submittedName>
        <fullName evidence="5">Phage tail tape measure protein</fullName>
    </submittedName>
</protein>
<evidence type="ECO:0000256" key="1">
    <source>
        <dbReference type="ARBA" id="ARBA00022612"/>
    </source>
</evidence>
<keyword evidence="1" id="KW-1188">Viral release from host cell</keyword>
<feature type="transmembrane region" description="Helical" evidence="3">
    <location>
        <begin position="566"/>
        <end position="587"/>
    </location>
</feature>
<dbReference type="PANTHER" id="PTHR37813:SF1">
    <property type="entry name" value="FELS-2 PROPHAGE PROTEIN"/>
    <property type="match status" value="1"/>
</dbReference>
<dbReference type="Proteomes" id="UP000674938">
    <property type="component" value="Unassembled WGS sequence"/>
</dbReference>
<comment type="caution">
    <text evidence="5">The sequence shown here is derived from an EMBL/GenBank/DDBJ whole genome shotgun (WGS) entry which is preliminary data.</text>
</comment>
<keyword evidence="3" id="KW-0472">Membrane</keyword>